<dbReference type="PANTHER" id="PTHR43318:SF1">
    <property type="entry name" value="POLYSACCHARIDE BIOSYNTHESIS PROTEIN EPSC-RELATED"/>
    <property type="match status" value="1"/>
</dbReference>
<dbReference type="Pfam" id="PF13727">
    <property type="entry name" value="CoA_binding_3"/>
    <property type="match status" value="1"/>
</dbReference>
<feature type="domain" description="Polysaccharide biosynthesis protein CapD-like" evidence="3">
    <location>
        <begin position="302"/>
        <end position="586"/>
    </location>
</feature>
<dbReference type="Pfam" id="PF02719">
    <property type="entry name" value="Polysacc_synt_2"/>
    <property type="match status" value="1"/>
</dbReference>
<comment type="similarity">
    <text evidence="1">Belongs to the polysaccharide synthase family.</text>
</comment>
<evidence type="ECO:0000313" key="5">
    <source>
        <dbReference type="Proteomes" id="UP000603545"/>
    </source>
</evidence>
<organism evidence="4 5">
    <name type="scientific">Candidatus Desulfaltia bathyphila</name>
    <dbReference type="NCBI Taxonomy" id="2841697"/>
    <lineage>
        <taxon>Bacteria</taxon>
        <taxon>Pseudomonadati</taxon>
        <taxon>Thermodesulfobacteriota</taxon>
        <taxon>Desulfobacteria</taxon>
        <taxon>Desulfobacterales</taxon>
        <taxon>Desulfobacterales incertae sedis</taxon>
        <taxon>Candidatus Desulfaltia</taxon>
    </lineage>
</organism>
<feature type="transmembrane region" description="Helical" evidence="2">
    <location>
        <begin position="48"/>
        <end position="66"/>
    </location>
</feature>
<evidence type="ECO:0000256" key="2">
    <source>
        <dbReference type="SAM" id="Phobius"/>
    </source>
</evidence>
<keyword evidence="2" id="KW-1133">Transmembrane helix</keyword>
<comment type="caution">
    <text evidence="4">The sequence shown here is derived from an EMBL/GenBank/DDBJ whole genome shotgun (WGS) entry which is preliminary data.</text>
</comment>
<dbReference type="PANTHER" id="PTHR43318">
    <property type="entry name" value="UDP-N-ACETYLGLUCOSAMINE 4,6-DEHYDRATASE"/>
    <property type="match status" value="1"/>
</dbReference>
<dbReference type="EMBL" id="JACNLL010000076">
    <property type="protein sequence ID" value="MBC8200120.1"/>
    <property type="molecule type" value="Genomic_DNA"/>
</dbReference>
<feature type="transmembrane region" description="Helical" evidence="2">
    <location>
        <begin position="78"/>
        <end position="98"/>
    </location>
</feature>
<protein>
    <submittedName>
        <fullName evidence="4">Polysaccharide biosynthesis protein</fullName>
    </submittedName>
</protein>
<evidence type="ECO:0000256" key="1">
    <source>
        <dbReference type="ARBA" id="ARBA00007430"/>
    </source>
</evidence>
<dbReference type="Gene3D" id="3.40.50.720">
    <property type="entry name" value="NAD(P)-binding Rossmann-like Domain"/>
    <property type="match status" value="2"/>
</dbReference>
<dbReference type="SUPFAM" id="SSF51735">
    <property type="entry name" value="NAD(P)-binding Rossmann-fold domains"/>
    <property type="match status" value="2"/>
</dbReference>
<dbReference type="InterPro" id="IPR051203">
    <property type="entry name" value="Polysaccharide_Synthase-Rel"/>
</dbReference>
<keyword evidence="2" id="KW-0812">Transmembrane</keyword>
<feature type="transmembrane region" description="Helical" evidence="2">
    <location>
        <begin position="104"/>
        <end position="124"/>
    </location>
</feature>
<proteinExistence type="inferred from homology"/>
<keyword evidence="2" id="KW-0472">Membrane</keyword>
<dbReference type="InterPro" id="IPR036291">
    <property type="entry name" value="NAD(P)-bd_dom_sf"/>
</dbReference>
<dbReference type="InterPro" id="IPR003869">
    <property type="entry name" value="Polysac_CapD-like"/>
</dbReference>
<evidence type="ECO:0000313" key="4">
    <source>
        <dbReference type="EMBL" id="MBC8200120.1"/>
    </source>
</evidence>
<evidence type="ECO:0000259" key="3">
    <source>
        <dbReference type="Pfam" id="PF02719"/>
    </source>
</evidence>
<name>A0A8J6N6F9_9BACT</name>
<dbReference type="AlphaFoldDB" id="A0A8J6N6F9"/>
<dbReference type="CDD" id="cd05237">
    <property type="entry name" value="UDP_invert_4-6DH_SDR_e"/>
    <property type="match status" value="1"/>
</dbReference>
<gene>
    <name evidence="4" type="ORF">H8E80_08795</name>
</gene>
<feature type="transmembrane region" description="Helical" evidence="2">
    <location>
        <begin position="7"/>
        <end position="28"/>
    </location>
</feature>
<accession>A0A8J6N6F9</accession>
<dbReference type="Proteomes" id="UP000603545">
    <property type="component" value="Unassembled WGS sequence"/>
</dbReference>
<sequence>MKFKPLYKNFFVILTIDVLLLIVSLYAAYLVRFDFIIDGKDLQTFKKILPFILITKFVCFYLFDLYRGMWRYTSIADLINIIKASTIASLLIISIILFKTRFEGFARSVFVIDWCFTILFISAFRLSVRLYFEYFGNDEFWKVVKQILSSPFIKKVSGRKRLLIIGAGDCAEKIFRELRDNARLKYNVVGFLDDNPVKIGKKIHDIPVLGRIKDIKVVTKRARVDEMLIAISSAGSKQMRTIVAHCKESGITFKTVPGMGELIDGRVTINAIREVAYKDLLGRETVMLDEEQIGSHIKGRRVMITGAGGSIGSELCRQICRFRPELLMLYEIAESPLYEIELELKQSFSYVTVVPLLADIQDKYEVEKAIGDYKPQIIFHAAAYKHVPMLELQPWKAVENNIVGSANLIDAAKKFNVKRFVFVSTDKAVRPTNVMGASKRAAEMLVQNHNGLSASDTQFVIVRFGNVAGSVGSVVPLFKKQIAKGGPVTVTHPDVTRYFMTIPEASQLILQAGAMGKGGEILLLDMGMPIKIDDMAKDLIRLSGFEPDEDIGIDYVGLRPGEKLYEELITEGEGIVPTKHEKIMVLKGDEHDQILLNGKINDLIQLAKDQDEKGIKAKLREIVPEYEPQF</sequence>
<reference evidence="4 5" key="1">
    <citation type="submission" date="2020-08" db="EMBL/GenBank/DDBJ databases">
        <title>Bridging the membrane lipid divide: bacteria of the FCB group superphylum have the potential to synthesize archaeal ether lipids.</title>
        <authorList>
            <person name="Villanueva L."/>
            <person name="Von Meijenfeldt F.A.B."/>
            <person name="Westbye A.B."/>
            <person name="Yadav S."/>
            <person name="Hopmans E.C."/>
            <person name="Dutilh B.E."/>
            <person name="Sinninghe Damste J.S."/>
        </authorList>
    </citation>
    <scope>NUCLEOTIDE SEQUENCE [LARGE SCALE GENOMIC DNA]</scope>
    <source>
        <strain evidence="4">NIOZ-UU82</strain>
    </source>
</reference>